<organism evidence="2 3">
    <name type="scientific">Thalassorhabdus alkalitolerans</name>
    <dbReference type="NCBI Taxonomy" id="2282697"/>
    <lineage>
        <taxon>Bacteria</taxon>
        <taxon>Bacillati</taxon>
        <taxon>Bacillota</taxon>
        <taxon>Bacilli</taxon>
        <taxon>Bacillales</taxon>
        <taxon>Bacillaceae</taxon>
        <taxon>Thalassorhabdus</taxon>
    </lineage>
</organism>
<protein>
    <recommendedName>
        <fullName evidence="4">SPW repeat-containing protein</fullName>
    </recommendedName>
</protein>
<dbReference type="EMBL" id="JBHSOZ010000003">
    <property type="protein sequence ID" value="MFC5712426.1"/>
    <property type="molecule type" value="Genomic_DNA"/>
</dbReference>
<proteinExistence type="predicted"/>
<feature type="transmembrane region" description="Helical" evidence="1">
    <location>
        <begin position="81"/>
        <end position="101"/>
    </location>
</feature>
<keyword evidence="3" id="KW-1185">Reference proteome</keyword>
<dbReference type="RefSeq" id="WP_385939567.1">
    <property type="nucleotide sequence ID" value="NZ_JBHSOZ010000003.1"/>
</dbReference>
<feature type="transmembrane region" description="Helical" evidence="1">
    <location>
        <begin position="7"/>
        <end position="23"/>
    </location>
</feature>
<gene>
    <name evidence="2" type="ORF">ACFPU1_06510</name>
</gene>
<accession>A0ABW0YJX1</accession>
<evidence type="ECO:0000313" key="2">
    <source>
        <dbReference type="EMBL" id="MFC5712426.1"/>
    </source>
</evidence>
<keyword evidence="1" id="KW-0472">Membrane</keyword>
<comment type="caution">
    <text evidence="2">The sequence shown here is derived from an EMBL/GenBank/DDBJ whole genome shotgun (WGS) entry which is preliminary data.</text>
</comment>
<dbReference type="Proteomes" id="UP001596142">
    <property type="component" value="Unassembled WGS sequence"/>
</dbReference>
<evidence type="ECO:0008006" key="4">
    <source>
        <dbReference type="Google" id="ProtNLM"/>
    </source>
</evidence>
<reference evidence="3" key="1">
    <citation type="journal article" date="2019" name="Int. J. Syst. Evol. Microbiol.">
        <title>The Global Catalogue of Microorganisms (GCM) 10K type strain sequencing project: providing services to taxonomists for standard genome sequencing and annotation.</title>
        <authorList>
            <consortium name="The Broad Institute Genomics Platform"/>
            <consortium name="The Broad Institute Genome Sequencing Center for Infectious Disease"/>
            <person name="Wu L."/>
            <person name="Ma J."/>
        </authorList>
    </citation>
    <scope>NUCLEOTIDE SEQUENCE [LARGE SCALE GENOMIC DNA]</scope>
    <source>
        <strain evidence="3">CECT 7184</strain>
    </source>
</reference>
<feature type="transmembrane region" description="Helical" evidence="1">
    <location>
        <begin position="29"/>
        <end position="49"/>
    </location>
</feature>
<sequence length="107" mass="11818">MGKTKGIFMLIFAAALAVLFFSIEGARQYPYALAVIIIFAVSLAGFFTFMRFLTTAWYQSGFAANVLIIVLIPVVEETGFWVLSAILLGVLSSTQIAWYLLHSQSDK</sequence>
<feature type="transmembrane region" description="Helical" evidence="1">
    <location>
        <begin position="56"/>
        <end position="75"/>
    </location>
</feature>
<name>A0ABW0YJX1_9BACI</name>
<evidence type="ECO:0000256" key="1">
    <source>
        <dbReference type="SAM" id="Phobius"/>
    </source>
</evidence>
<evidence type="ECO:0000313" key="3">
    <source>
        <dbReference type="Proteomes" id="UP001596142"/>
    </source>
</evidence>
<keyword evidence="1" id="KW-0812">Transmembrane</keyword>
<keyword evidence="1" id="KW-1133">Transmembrane helix</keyword>